<dbReference type="AlphaFoldDB" id="A0A4Y2PRB5"/>
<comment type="caution">
    <text evidence="6">The sequence shown here is derived from an EMBL/GenBank/DDBJ whole genome shotgun (WGS) entry which is preliminary data.</text>
</comment>
<keyword evidence="3" id="KW-0732">Signal</keyword>
<organism evidence="6 7">
    <name type="scientific">Araneus ventricosus</name>
    <name type="common">Orbweaver spider</name>
    <name type="synonym">Epeira ventricosa</name>
    <dbReference type="NCBI Taxonomy" id="182803"/>
    <lineage>
        <taxon>Eukaryota</taxon>
        <taxon>Metazoa</taxon>
        <taxon>Ecdysozoa</taxon>
        <taxon>Arthropoda</taxon>
        <taxon>Chelicerata</taxon>
        <taxon>Arachnida</taxon>
        <taxon>Araneae</taxon>
        <taxon>Araneomorphae</taxon>
        <taxon>Entelegynae</taxon>
        <taxon>Araneoidea</taxon>
        <taxon>Araneidae</taxon>
        <taxon>Araneus</taxon>
    </lineage>
</organism>
<dbReference type="InterPro" id="IPR025155">
    <property type="entry name" value="WxxW_domain"/>
</dbReference>
<evidence type="ECO:0000256" key="1">
    <source>
        <dbReference type="ARBA" id="ARBA00004613"/>
    </source>
</evidence>
<proteinExistence type="predicted"/>
<comment type="subcellular location">
    <subcellularLocation>
        <location evidence="1">Secreted</location>
    </subcellularLocation>
</comment>
<keyword evidence="7" id="KW-1185">Reference proteome</keyword>
<dbReference type="Proteomes" id="UP000499080">
    <property type="component" value="Unassembled WGS sequence"/>
</dbReference>
<keyword evidence="4" id="KW-0325">Glycoprotein</keyword>
<evidence type="ECO:0000313" key="6">
    <source>
        <dbReference type="EMBL" id="GBN53709.1"/>
    </source>
</evidence>
<dbReference type="OrthoDB" id="10688428at2759"/>
<evidence type="ECO:0000256" key="3">
    <source>
        <dbReference type="ARBA" id="ARBA00022729"/>
    </source>
</evidence>
<dbReference type="EMBL" id="BGPR01011936">
    <property type="protein sequence ID" value="GBN53709.1"/>
    <property type="molecule type" value="Genomic_DNA"/>
</dbReference>
<gene>
    <name evidence="6" type="ORF">AVEN_175439_1</name>
</gene>
<dbReference type="Pfam" id="PF13330">
    <property type="entry name" value="Mucin2_WxxW"/>
    <property type="match status" value="1"/>
</dbReference>
<evidence type="ECO:0000256" key="4">
    <source>
        <dbReference type="ARBA" id="ARBA00023180"/>
    </source>
</evidence>
<accession>A0A4Y2PRB5</accession>
<sequence length="506" mass="59176">MIDIPDIREALGTRFSLGNNTVWCTVAPRIKWVTVPIRVIDERVPAVTERILMRPSEQNRTQHLDPAPVQEFVVPLTQGYIQEIVPPQYSVGQEHYTQREFYFQDRVTPTVTYIRDFVPEVYPHVVDFPVPPTKTARYYPAPFFVAQHVTPTTYQTERALLPHENFTIAIELPVTRKWMFTAKPERYMERIYPTRVDYQYITPPDFEYEDYVPLPYTKKIDYQVEYEQFNEQVAATQINWEIFAVPRERYQFTLAPWPTVKYFQNPYKCNNYGPWIRIDVEHITIDEIVTRSGGCAVLDGLECRTAETHEDFRAVGQVVTCDSHYGFMCRHSDQRNICNQTISNQTITNMCACYSYEVRIRCCGNVYHLFIPRGTTKRIDLVPPVRTVWEHRPVTTAKLYVKQPRVQAFHDEVEVVTQMMKQTPSYEFERIFKLKLRPTTVDTAIIIPEIKRKLEYEVIPLPVTRKMYYPPGRLHTGQNVVEIFIQGLPSPGTVDAACPRVIPISK</sequence>
<evidence type="ECO:0000256" key="2">
    <source>
        <dbReference type="ARBA" id="ARBA00022525"/>
    </source>
</evidence>
<dbReference type="GO" id="GO:0005576">
    <property type="term" value="C:extracellular region"/>
    <property type="evidence" value="ECO:0007669"/>
    <property type="project" value="UniProtKB-SubCell"/>
</dbReference>
<keyword evidence="2" id="KW-0964">Secreted</keyword>
<evidence type="ECO:0000259" key="5">
    <source>
        <dbReference type="Pfam" id="PF13330"/>
    </source>
</evidence>
<reference evidence="6 7" key="1">
    <citation type="journal article" date="2019" name="Sci. Rep.">
        <title>Orb-weaving spider Araneus ventricosus genome elucidates the spidroin gene catalogue.</title>
        <authorList>
            <person name="Kono N."/>
            <person name="Nakamura H."/>
            <person name="Ohtoshi R."/>
            <person name="Moran D.A.P."/>
            <person name="Shinohara A."/>
            <person name="Yoshida Y."/>
            <person name="Fujiwara M."/>
            <person name="Mori M."/>
            <person name="Tomita M."/>
            <person name="Arakawa K."/>
        </authorList>
    </citation>
    <scope>NUCLEOTIDE SEQUENCE [LARGE SCALE GENOMIC DNA]</scope>
</reference>
<protein>
    <recommendedName>
        <fullName evidence="5">WxxW domain-containing protein</fullName>
    </recommendedName>
</protein>
<evidence type="ECO:0000313" key="7">
    <source>
        <dbReference type="Proteomes" id="UP000499080"/>
    </source>
</evidence>
<name>A0A4Y2PRB5_ARAVE</name>
<feature type="domain" description="WxxW" evidence="5">
    <location>
        <begin position="285"/>
        <end position="362"/>
    </location>
</feature>